<comment type="caution">
    <text evidence="1">The sequence shown here is derived from an EMBL/GenBank/DDBJ whole genome shotgun (WGS) entry which is preliminary data.</text>
</comment>
<evidence type="ECO:0000313" key="1">
    <source>
        <dbReference type="EMBL" id="TSJ45086.1"/>
    </source>
</evidence>
<gene>
    <name evidence="1" type="ORF">FO442_10600</name>
</gene>
<reference evidence="1 2" key="1">
    <citation type="submission" date="2019-07" db="EMBL/GenBank/DDBJ databases">
        <authorList>
            <person name="Huq M.A."/>
        </authorList>
    </citation>
    <scope>NUCLEOTIDE SEQUENCE [LARGE SCALE GENOMIC DNA]</scope>
    <source>
        <strain evidence="1 2">MAH-3</strain>
    </source>
</reference>
<protein>
    <submittedName>
        <fullName evidence="1">GxxExxY protein</fullName>
    </submittedName>
</protein>
<dbReference type="Proteomes" id="UP000316008">
    <property type="component" value="Unassembled WGS sequence"/>
</dbReference>
<dbReference type="InterPro" id="IPR026350">
    <property type="entry name" value="GxxExxY"/>
</dbReference>
<dbReference type="NCBIfam" id="TIGR04256">
    <property type="entry name" value="GxxExxY"/>
    <property type="match status" value="1"/>
</dbReference>
<dbReference type="EMBL" id="VLPL01000004">
    <property type="protein sequence ID" value="TSJ45086.1"/>
    <property type="molecule type" value="Genomic_DNA"/>
</dbReference>
<dbReference type="Pfam" id="PF13366">
    <property type="entry name" value="PDDEXK_3"/>
    <property type="match status" value="1"/>
</dbReference>
<proteinExistence type="predicted"/>
<dbReference type="AlphaFoldDB" id="A0A556MYY0"/>
<sequence length="123" mass="14172">MKIIYQSALKVHSTLGPGLLESVYETCLLQELTKRGLLVERQKTLPIIYDGEIIDSGLRLDLFVEREIIIELKSVDFLAPIHQAQILTYMRLAKKELGYLINFNEKLLRNGVKRFTLRGNIDL</sequence>
<dbReference type="OrthoDB" id="1119698at2"/>
<keyword evidence="2" id="KW-1185">Reference proteome</keyword>
<accession>A0A556MYY0</accession>
<organism evidence="1 2">
    <name type="scientific">Fluviicola chungangensis</name>
    <dbReference type="NCBI Taxonomy" id="2597671"/>
    <lineage>
        <taxon>Bacteria</taxon>
        <taxon>Pseudomonadati</taxon>
        <taxon>Bacteroidota</taxon>
        <taxon>Flavobacteriia</taxon>
        <taxon>Flavobacteriales</taxon>
        <taxon>Crocinitomicaceae</taxon>
        <taxon>Fluviicola</taxon>
    </lineage>
</organism>
<evidence type="ECO:0000313" key="2">
    <source>
        <dbReference type="Proteomes" id="UP000316008"/>
    </source>
</evidence>
<name>A0A556MYY0_9FLAO</name>